<protein>
    <submittedName>
        <fullName evidence="2">Uncharacterized protein</fullName>
    </submittedName>
</protein>
<feature type="region of interest" description="Disordered" evidence="1">
    <location>
        <begin position="240"/>
        <end position="282"/>
    </location>
</feature>
<gene>
    <name evidence="2" type="ORF">SHI21_10065</name>
</gene>
<name>A0ABU5VUA2_9BACT</name>
<evidence type="ECO:0000313" key="3">
    <source>
        <dbReference type="Proteomes" id="UP001302274"/>
    </source>
</evidence>
<reference evidence="2 3" key="1">
    <citation type="submission" date="2023-11" db="EMBL/GenBank/DDBJ databases">
        <title>A Novel Polar Bacteriovorax (B. antarcticus) Isolated from the Biocrust in Antarctica.</title>
        <authorList>
            <person name="Mun W."/>
            <person name="Choi S.Y."/>
            <person name="Mitchell R.J."/>
        </authorList>
    </citation>
    <scope>NUCLEOTIDE SEQUENCE [LARGE SCALE GENOMIC DNA]</scope>
    <source>
        <strain evidence="2 3">PP10</strain>
    </source>
</reference>
<dbReference type="RefSeq" id="WP_323576313.1">
    <property type="nucleotide sequence ID" value="NZ_JAYGJQ010000002.1"/>
</dbReference>
<proteinExistence type="predicted"/>
<accession>A0ABU5VUA2</accession>
<organism evidence="2 3">
    <name type="scientific">Bacteriovorax antarcticus</name>
    <dbReference type="NCBI Taxonomy" id="3088717"/>
    <lineage>
        <taxon>Bacteria</taxon>
        <taxon>Pseudomonadati</taxon>
        <taxon>Bdellovibrionota</taxon>
        <taxon>Bacteriovoracia</taxon>
        <taxon>Bacteriovoracales</taxon>
        <taxon>Bacteriovoracaceae</taxon>
        <taxon>Bacteriovorax</taxon>
    </lineage>
</organism>
<sequence length="282" mass="31451">MNCIGSAYAEKTISGSKDLPLEINLLVDSVQATSPENYKKILPLVMNIDLYARSMSKEDIFLIGKIEVYKTLLKNYATPIKTPIDGATVATLRSAMKKTNDNFVKWFLQALLKDSLDLTGSPIYKEFLLQKNANVKNEKIEYRKLEKKAELIQFWVSKITPEGLDAFTNELTPKMLDALKNIQNSFYLMAKEASMTPLPAPLTSEADLKFFAVKDVAPAKAPKAPVAAGQKSVEDILAPITDITPADLPKPTEENWLEDENTPPSLQNLPKPSNDAEWLQDF</sequence>
<dbReference type="Proteomes" id="UP001302274">
    <property type="component" value="Unassembled WGS sequence"/>
</dbReference>
<evidence type="ECO:0000313" key="2">
    <source>
        <dbReference type="EMBL" id="MEA9356551.1"/>
    </source>
</evidence>
<dbReference type="EMBL" id="JAYGJQ010000002">
    <property type="protein sequence ID" value="MEA9356551.1"/>
    <property type="molecule type" value="Genomic_DNA"/>
</dbReference>
<feature type="compositionally biased region" description="Polar residues" evidence="1">
    <location>
        <begin position="262"/>
        <end position="271"/>
    </location>
</feature>
<comment type="caution">
    <text evidence="2">The sequence shown here is derived from an EMBL/GenBank/DDBJ whole genome shotgun (WGS) entry which is preliminary data.</text>
</comment>
<evidence type="ECO:0000256" key="1">
    <source>
        <dbReference type="SAM" id="MobiDB-lite"/>
    </source>
</evidence>
<keyword evidence="3" id="KW-1185">Reference proteome</keyword>